<dbReference type="RefSeq" id="WP_171352801.1">
    <property type="nucleotide sequence ID" value="NZ_VTXP01000005.1"/>
</dbReference>
<dbReference type="AlphaFoldDB" id="A0AAP6ZKH7"/>
<protein>
    <recommendedName>
        <fullName evidence="3">Flagellar basal body rod protein FlgB</fullName>
    </recommendedName>
</protein>
<dbReference type="EMBL" id="VTXP01000005">
    <property type="protein sequence ID" value="NOJ23566.1"/>
    <property type="molecule type" value="Genomic_DNA"/>
</dbReference>
<evidence type="ECO:0000313" key="2">
    <source>
        <dbReference type="Proteomes" id="UP000576645"/>
    </source>
</evidence>
<evidence type="ECO:0000313" key="1">
    <source>
        <dbReference type="EMBL" id="NOJ23566.1"/>
    </source>
</evidence>
<name>A0AAP6ZKH7_9VIBR</name>
<accession>A0AAP6ZKH7</accession>
<organism evidence="1 2">
    <name type="scientific">Vibrio coralliilyticus</name>
    <dbReference type="NCBI Taxonomy" id="190893"/>
    <lineage>
        <taxon>Bacteria</taxon>
        <taxon>Pseudomonadati</taxon>
        <taxon>Pseudomonadota</taxon>
        <taxon>Gammaproteobacteria</taxon>
        <taxon>Vibrionales</taxon>
        <taxon>Vibrionaceae</taxon>
        <taxon>Vibrio</taxon>
    </lineage>
</organism>
<reference evidence="1 2" key="1">
    <citation type="submission" date="2019-09" db="EMBL/GenBank/DDBJ databases">
        <title>Draft genome sequencing and comparative genomics of hatchery-associated Vibrios.</title>
        <authorList>
            <person name="Kehlet-Delgado H."/>
            <person name="Mueller R.S."/>
        </authorList>
    </citation>
    <scope>NUCLEOTIDE SEQUENCE [LARGE SCALE GENOMIC DNA]</scope>
    <source>
        <strain evidence="1 2">09-121-3</strain>
    </source>
</reference>
<dbReference type="Proteomes" id="UP000576645">
    <property type="component" value="Unassembled WGS sequence"/>
</dbReference>
<sequence length="131" mass="14522">MANVSAVDLMKLSLSLESKKLEVASKNLANINKTYASSKDVPGKFYLKVQELPSIHDVILGTGPSVDYSIETDRSNVLTSNNSGYLEYSVNIRLEEQVLDVSQAKNTYEASIRLFNNSKDMSRKIMSIGNK</sequence>
<gene>
    <name evidence="1" type="ORF">F0238_12590</name>
</gene>
<comment type="caution">
    <text evidence="1">The sequence shown here is derived from an EMBL/GenBank/DDBJ whole genome shotgun (WGS) entry which is preliminary data.</text>
</comment>
<evidence type="ECO:0008006" key="3">
    <source>
        <dbReference type="Google" id="ProtNLM"/>
    </source>
</evidence>
<proteinExistence type="predicted"/>